<dbReference type="AlphaFoldDB" id="A0A5N6DTX0"/>
<comment type="similarity">
    <text evidence="1 3">Belongs to the type-B carboxylesterase/lipase family.</text>
</comment>
<dbReference type="InterPro" id="IPR029058">
    <property type="entry name" value="AB_hydrolase_fold"/>
</dbReference>
<dbReference type="PANTHER" id="PTHR43918:SF4">
    <property type="entry name" value="CARBOXYLIC ESTER HYDROLASE"/>
    <property type="match status" value="1"/>
</dbReference>
<accession>A0A5N6DTX0</accession>
<name>A0A5N6DTX0_ASPPA</name>
<dbReference type="VEuPathDB" id="FungiDB:BDV34DRAFT_233617"/>
<proteinExistence type="inferred from homology"/>
<sequence length="612" mass="66120">MAYSILQIALATLLCYFVLVDAATIQQTRAEAHPPKAKVQNGTYFGVHNDHYNIDYFLGIPFAQPPIGNLRLAPPVSLNSSFSGTRNATNLQPACVQFQLTADNKPQAATIDRAISEDCLTLNVYRPSNSGNQKLPVLVWIYGGGYTQGSNSDPRYNLTFIVNNSVKMGKPIIAVGINYRLNGFGFLGGPVIQEQGLTNLGLRDQRLALHWIQENIAGFGGDKSKVTIWGQSAGAGSVGSQLLAYGGRNDSLFRAAIADSGGPLAFKSPSNATQRQTWESILNLTGCSTASDSMACLRGVSSANFSYAVNASKGTFMPITDADFVETHSSAQLLNGQFVKVPLLTGTNTDEGTNFVGSPSHIGALPTIAYPNDTSFLDYIGQSITNTTASAAALAALSVLYPDIPAIGVPHSHKGRLNSTFGSQYARVATFAGDFMAHRGRRLSAQMWSKYNVPVYTYRFNQWPIGGLPDTTGTTHFTEVPLVQDHEVQDGYLAPWYPAGSEFASMDSDFYALARLMSKAPIPPLATSFRCRMWIAFVHDLDPNGHGVNGHNGHSIPEWPLYAENASDALEGYASNLQFLSTLPGLAQVEADTWRAEAIHYLNQNSYTLFGV</sequence>
<dbReference type="InterPro" id="IPR002018">
    <property type="entry name" value="CarbesteraseB"/>
</dbReference>
<keyword evidence="3" id="KW-0732">Signal</keyword>
<evidence type="ECO:0000313" key="5">
    <source>
        <dbReference type="EMBL" id="KAB8208043.1"/>
    </source>
</evidence>
<dbReference type="OMA" id="RAMHAPK"/>
<organism evidence="5 6">
    <name type="scientific">Aspergillus parasiticus</name>
    <dbReference type="NCBI Taxonomy" id="5067"/>
    <lineage>
        <taxon>Eukaryota</taxon>
        <taxon>Fungi</taxon>
        <taxon>Dikarya</taxon>
        <taxon>Ascomycota</taxon>
        <taxon>Pezizomycotina</taxon>
        <taxon>Eurotiomycetes</taxon>
        <taxon>Eurotiomycetidae</taxon>
        <taxon>Eurotiales</taxon>
        <taxon>Aspergillaceae</taxon>
        <taxon>Aspergillus</taxon>
        <taxon>Aspergillus subgen. Circumdati</taxon>
    </lineage>
</organism>
<dbReference type="PROSITE" id="PS00941">
    <property type="entry name" value="CARBOXYLESTERASE_B_2"/>
    <property type="match status" value="1"/>
</dbReference>
<evidence type="ECO:0000259" key="4">
    <source>
        <dbReference type="Pfam" id="PF00135"/>
    </source>
</evidence>
<dbReference type="SUPFAM" id="SSF53474">
    <property type="entry name" value="alpha/beta-Hydrolases"/>
    <property type="match status" value="1"/>
</dbReference>
<gene>
    <name evidence="5" type="ORF">BDV34DRAFT_233617</name>
</gene>
<evidence type="ECO:0000313" key="6">
    <source>
        <dbReference type="Proteomes" id="UP000326532"/>
    </source>
</evidence>
<dbReference type="PANTHER" id="PTHR43918">
    <property type="entry name" value="ACETYLCHOLINESTERASE"/>
    <property type="match status" value="1"/>
</dbReference>
<dbReference type="EC" id="3.1.1.-" evidence="3"/>
<dbReference type="InterPro" id="IPR050654">
    <property type="entry name" value="AChE-related_enzymes"/>
</dbReference>
<dbReference type="Proteomes" id="UP000326532">
    <property type="component" value="Unassembled WGS sequence"/>
</dbReference>
<feature type="signal peptide" evidence="3">
    <location>
        <begin position="1"/>
        <end position="22"/>
    </location>
</feature>
<dbReference type="InterPro" id="IPR019819">
    <property type="entry name" value="Carboxylesterase_B_CS"/>
</dbReference>
<feature type="domain" description="Carboxylesterase type B" evidence="4">
    <location>
        <begin position="42"/>
        <end position="485"/>
    </location>
</feature>
<reference evidence="5 6" key="1">
    <citation type="submission" date="2019-04" db="EMBL/GenBank/DDBJ databases">
        <title>Fungal friends and foes A comparative genomics study of 23 Aspergillus species from section Flavi.</title>
        <authorList>
            <consortium name="DOE Joint Genome Institute"/>
            <person name="Kjaerbolling I."/>
            <person name="Vesth T.C."/>
            <person name="Frisvad J.C."/>
            <person name="Nybo J.L."/>
            <person name="Theobald S."/>
            <person name="Kildgaard S."/>
            <person name="Petersen T.I."/>
            <person name="Kuo A."/>
            <person name="Sato A."/>
            <person name="Lyhne E.K."/>
            <person name="Kogle M.E."/>
            <person name="Wiebenga A."/>
            <person name="Kun R.S."/>
            <person name="Lubbers R.J."/>
            <person name="Makela M.R."/>
            <person name="Barry K."/>
            <person name="Chovatia M."/>
            <person name="Clum A."/>
            <person name="Daum C."/>
            <person name="Haridas S."/>
            <person name="He G."/>
            <person name="LaButti K."/>
            <person name="Lipzen A."/>
            <person name="Mondo S."/>
            <person name="Pangilinan J."/>
            <person name="Riley R."/>
            <person name="Salamov A."/>
            <person name="Simmons B.A."/>
            <person name="Magnuson J.K."/>
            <person name="Henrissat B."/>
            <person name="Mortensen U.H."/>
            <person name="Larsen T.O."/>
            <person name="De vries R.P."/>
            <person name="Grigoriev I.V."/>
            <person name="Machida M."/>
            <person name="Baker S.E."/>
            <person name="Andersen M.R."/>
        </authorList>
    </citation>
    <scope>NUCLEOTIDE SEQUENCE [LARGE SCALE GENOMIC DNA]</scope>
    <source>
        <strain evidence="5 6">CBS 117618</strain>
    </source>
</reference>
<feature type="chain" id="PRO_5031587866" description="Carboxylic ester hydrolase" evidence="3">
    <location>
        <begin position="23"/>
        <end position="612"/>
    </location>
</feature>
<dbReference type="GO" id="GO:0052689">
    <property type="term" value="F:carboxylic ester hydrolase activity"/>
    <property type="evidence" value="ECO:0007669"/>
    <property type="project" value="TreeGrafter"/>
</dbReference>
<evidence type="ECO:0000256" key="2">
    <source>
        <dbReference type="ARBA" id="ARBA00022801"/>
    </source>
</evidence>
<protein>
    <recommendedName>
        <fullName evidence="3">Carboxylic ester hydrolase</fullName>
        <ecNumber evidence="3">3.1.1.-</ecNumber>
    </recommendedName>
</protein>
<keyword evidence="6" id="KW-1185">Reference proteome</keyword>
<evidence type="ECO:0000256" key="3">
    <source>
        <dbReference type="RuleBase" id="RU361235"/>
    </source>
</evidence>
<dbReference type="Gene3D" id="3.40.50.1820">
    <property type="entry name" value="alpha/beta hydrolase"/>
    <property type="match status" value="1"/>
</dbReference>
<dbReference type="Pfam" id="PF00135">
    <property type="entry name" value="COesterase"/>
    <property type="match status" value="1"/>
</dbReference>
<dbReference type="EMBL" id="ML734953">
    <property type="protein sequence ID" value="KAB8208043.1"/>
    <property type="molecule type" value="Genomic_DNA"/>
</dbReference>
<dbReference type="InterPro" id="IPR019826">
    <property type="entry name" value="Carboxylesterase_B_AS"/>
</dbReference>
<dbReference type="PROSITE" id="PS00122">
    <property type="entry name" value="CARBOXYLESTERASE_B_1"/>
    <property type="match status" value="1"/>
</dbReference>
<evidence type="ECO:0000256" key="1">
    <source>
        <dbReference type="ARBA" id="ARBA00005964"/>
    </source>
</evidence>
<keyword evidence="2 3" id="KW-0378">Hydrolase</keyword>